<dbReference type="InterPro" id="IPR002347">
    <property type="entry name" value="SDR_fam"/>
</dbReference>
<comment type="caution">
    <text evidence="2">The sequence shown here is derived from an EMBL/GenBank/DDBJ whole genome shotgun (WGS) entry which is preliminary data.</text>
</comment>
<dbReference type="SUPFAM" id="SSF51735">
    <property type="entry name" value="NAD(P)-binding Rossmann-fold domains"/>
    <property type="match status" value="1"/>
</dbReference>
<dbReference type="EMBL" id="DRNZ01000136">
    <property type="protein sequence ID" value="HHO57932.1"/>
    <property type="molecule type" value="Genomic_DNA"/>
</dbReference>
<feature type="non-terminal residue" evidence="2">
    <location>
        <position position="56"/>
    </location>
</feature>
<gene>
    <name evidence="2" type="ORF">ENJ85_02045</name>
</gene>
<sequence length="56" mass="5885">MKHALVTGSSRGIGRAIALELARRGYAVAVHYARGEEAAREVAAEARRLGAPQVAV</sequence>
<dbReference type="Gene3D" id="3.40.50.720">
    <property type="entry name" value="NAD(P)-binding Rossmann-like Domain"/>
    <property type="match status" value="1"/>
</dbReference>
<accession>A0A7C5WRE3</accession>
<comment type="similarity">
    <text evidence="1">Belongs to the short-chain dehydrogenases/reductases (SDR) family.</text>
</comment>
<dbReference type="Pfam" id="PF00106">
    <property type="entry name" value="adh_short"/>
    <property type="match status" value="1"/>
</dbReference>
<dbReference type="InterPro" id="IPR036291">
    <property type="entry name" value="NAD(P)-bd_dom_sf"/>
</dbReference>
<evidence type="ECO:0000256" key="1">
    <source>
        <dbReference type="ARBA" id="ARBA00006484"/>
    </source>
</evidence>
<name>A0A7C5WRE3_9DEIN</name>
<protein>
    <submittedName>
        <fullName evidence="2">SDR family NAD(P)-dependent oxidoreductase</fullName>
    </submittedName>
</protein>
<proteinExistence type="inferred from homology"/>
<dbReference type="AlphaFoldDB" id="A0A7C5WRE3"/>
<dbReference type="PANTHER" id="PTHR42879">
    <property type="entry name" value="3-OXOACYL-(ACYL-CARRIER-PROTEIN) REDUCTASE"/>
    <property type="match status" value="1"/>
</dbReference>
<dbReference type="Proteomes" id="UP000886105">
    <property type="component" value="Unassembled WGS sequence"/>
</dbReference>
<reference evidence="2" key="1">
    <citation type="journal article" date="2020" name="mSystems">
        <title>Genome- and Community-Level Interaction Insights into Carbon Utilization and Element Cycling Functions of Hydrothermarchaeota in Hydrothermal Sediment.</title>
        <authorList>
            <person name="Zhou Z."/>
            <person name="Liu Y."/>
            <person name="Xu W."/>
            <person name="Pan J."/>
            <person name="Luo Z.H."/>
            <person name="Li M."/>
        </authorList>
    </citation>
    <scope>NUCLEOTIDE SEQUENCE [LARGE SCALE GENOMIC DNA]</scope>
    <source>
        <strain evidence="2">HyVt-523</strain>
    </source>
</reference>
<organism evidence="2">
    <name type="scientific">Oceanithermus profundus</name>
    <dbReference type="NCBI Taxonomy" id="187137"/>
    <lineage>
        <taxon>Bacteria</taxon>
        <taxon>Thermotogati</taxon>
        <taxon>Deinococcota</taxon>
        <taxon>Deinococci</taxon>
        <taxon>Thermales</taxon>
        <taxon>Thermaceae</taxon>
        <taxon>Oceanithermus</taxon>
    </lineage>
</organism>
<evidence type="ECO:0000313" key="2">
    <source>
        <dbReference type="EMBL" id="HHO57932.1"/>
    </source>
</evidence>
<dbReference type="PANTHER" id="PTHR42879:SF2">
    <property type="entry name" value="3-OXOACYL-[ACYL-CARRIER-PROTEIN] REDUCTASE FABG"/>
    <property type="match status" value="1"/>
</dbReference>
<dbReference type="InterPro" id="IPR050259">
    <property type="entry name" value="SDR"/>
</dbReference>